<sequence>MSQDAPVLDEGEPLVAAMTRPTMVGGLTLASLAMSFYFPGMAALITRSLWAAALIPVLLLISYLVCLKDVYLFDILSAATHLKACPNQRLWGCRRYAPR</sequence>
<dbReference type="GO" id="GO:0016020">
    <property type="term" value="C:membrane"/>
    <property type="evidence" value="ECO:0007669"/>
    <property type="project" value="UniProtKB-SubCell"/>
</dbReference>
<reference evidence="6" key="1">
    <citation type="submission" date="2016-06" db="EMBL/GenBank/DDBJ databases">
        <title>Pandoraea oxalativorans DSM 23570 Genome Sequencing.</title>
        <authorList>
            <person name="Ee R."/>
            <person name="Lim Y.-L."/>
            <person name="Yong D."/>
            <person name="Yin W.-F."/>
            <person name="Chan K.-G."/>
        </authorList>
    </citation>
    <scope>NUCLEOTIDE SEQUENCE</scope>
    <source>
        <strain evidence="6">DSM 23570</strain>
        <plasmid evidence="6">pPO70-2</plasmid>
    </source>
</reference>
<name>A0A0G3ICT2_9BURK</name>
<dbReference type="OrthoDB" id="6954074at2"/>
<organism evidence="6 7">
    <name type="scientific">Pandoraea oxalativorans</name>
    <dbReference type="NCBI Taxonomy" id="573737"/>
    <lineage>
        <taxon>Bacteria</taxon>
        <taxon>Pseudomonadati</taxon>
        <taxon>Pseudomonadota</taxon>
        <taxon>Betaproteobacteria</taxon>
        <taxon>Burkholderiales</taxon>
        <taxon>Burkholderiaceae</taxon>
        <taxon>Pandoraea</taxon>
    </lineage>
</organism>
<keyword evidence="4 5" id="KW-0472">Membrane</keyword>
<keyword evidence="3 5" id="KW-1133">Transmembrane helix</keyword>
<geneLocation type="plasmid" evidence="6 7">
    <name>pPO70-2</name>
</geneLocation>
<keyword evidence="2 5" id="KW-0812">Transmembrane</keyword>
<evidence type="ECO:0000256" key="1">
    <source>
        <dbReference type="ARBA" id="ARBA00004370"/>
    </source>
</evidence>
<feature type="transmembrane region" description="Helical" evidence="5">
    <location>
        <begin position="24"/>
        <end position="43"/>
    </location>
</feature>
<comment type="subcellular location">
    <subcellularLocation>
        <location evidence="1">Membrane</location>
    </subcellularLocation>
</comment>
<accession>A0A0G3ICT2</accession>
<dbReference type="PATRIC" id="fig|573737.6.peg.6059"/>
<feature type="transmembrane region" description="Helical" evidence="5">
    <location>
        <begin position="49"/>
        <end position="67"/>
    </location>
</feature>
<evidence type="ECO:0000313" key="7">
    <source>
        <dbReference type="Proteomes" id="UP000035050"/>
    </source>
</evidence>
<evidence type="ECO:0000256" key="3">
    <source>
        <dbReference type="ARBA" id="ARBA00022989"/>
    </source>
</evidence>
<dbReference type="Proteomes" id="UP000035050">
    <property type="component" value="Plasmid pPO70-2"/>
</dbReference>
<evidence type="ECO:0000256" key="5">
    <source>
        <dbReference type="SAM" id="Phobius"/>
    </source>
</evidence>
<evidence type="ECO:0000313" key="6">
    <source>
        <dbReference type="EMBL" id="AKK24994.1"/>
    </source>
</evidence>
<protein>
    <submittedName>
        <fullName evidence="6">Type VI secretion protein</fullName>
    </submittedName>
</protein>
<dbReference type="EMBL" id="CP011519">
    <property type="protein sequence ID" value="AKK24994.1"/>
    <property type="molecule type" value="Genomic_DNA"/>
</dbReference>
<dbReference type="AlphaFoldDB" id="A0A0G3ICT2"/>
<dbReference type="Pfam" id="PF05101">
    <property type="entry name" value="VirB3"/>
    <property type="match status" value="1"/>
</dbReference>
<dbReference type="KEGG" id="pox:MB84_30000"/>
<evidence type="ECO:0000256" key="2">
    <source>
        <dbReference type="ARBA" id="ARBA00022692"/>
    </source>
</evidence>
<dbReference type="RefSeq" id="WP_052654734.1">
    <property type="nucleotide sequence ID" value="NZ_CP011519.2"/>
</dbReference>
<gene>
    <name evidence="6" type="ORF">MB84_30000</name>
</gene>
<keyword evidence="7" id="KW-1185">Reference proteome</keyword>
<evidence type="ECO:0000256" key="4">
    <source>
        <dbReference type="ARBA" id="ARBA00023136"/>
    </source>
</evidence>
<keyword evidence="6" id="KW-0614">Plasmid</keyword>
<dbReference type="InterPro" id="IPR007792">
    <property type="entry name" value="T4SS_VirB3/TrbD/AvhB"/>
</dbReference>
<proteinExistence type="predicted"/>